<dbReference type="EMBL" id="QGNW01000450">
    <property type="protein sequence ID" value="RVW70932.1"/>
    <property type="molecule type" value="Genomic_DNA"/>
</dbReference>
<dbReference type="Proteomes" id="UP000288805">
    <property type="component" value="Unassembled WGS sequence"/>
</dbReference>
<evidence type="ECO:0000259" key="2">
    <source>
        <dbReference type="Pfam" id="PF24899"/>
    </source>
</evidence>
<keyword evidence="1" id="KW-0812">Transmembrane</keyword>
<dbReference type="PANTHER" id="PTHR34427">
    <property type="entry name" value="DUF4283 DOMAIN PROTEIN"/>
    <property type="match status" value="1"/>
</dbReference>
<dbReference type="AlphaFoldDB" id="A0A438GFF1"/>
<keyword evidence="1" id="KW-1133">Transmembrane helix</keyword>
<dbReference type="Pfam" id="PF24899">
    <property type="entry name" value="UBA_DHX29"/>
    <property type="match status" value="1"/>
</dbReference>
<keyword evidence="3" id="KW-0378">Hydrolase</keyword>
<keyword evidence="1" id="KW-0472">Membrane</keyword>
<keyword evidence="3" id="KW-0067">ATP-binding</keyword>
<accession>A0A438GFF1</accession>
<feature type="domain" description="ATP-dependent RNA helicase DHX29-like UBA" evidence="2">
    <location>
        <begin position="61"/>
        <end position="88"/>
    </location>
</feature>
<organism evidence="3 4">
    <name type="scientific">Vitis vinifera</name>
    <name type="common">Grape</name>
    <dbReference type="NCBI Taxonomy" id="29760"/>
    <lineage>
        <taxon>Eukaryota</taxon>
        <taxon>Viridiplantae</taxon>
        <taxon>Streptophyta</taxon>
        <taxon>Embryophyta</taxon>
        <taxon>Tracheophyta</taxon>
        <taxon>Spermatophyta</taxon>
        <taxon>Magnoliopsida</taxon>
        <taxon>eudicotyledons</taxon>
        <taxon>Gunneridae</taxon>
        <taxon>Pentapetalae</taxon>
        <taxon>rosids</taxon>
        <taxon>Vitales</taxon>
        <taxon>Vitaceae</taxon>
        <taxon>Viteae</taxon>
        <taxon>Vitis</taxon>
    </lineage>
</organism>
<keyword evidence="3" id="KW-0547">Nucleotide-binding</keyword>
<evidence type="ECO:0000256" key="1">
    <source>
        <dbReference type="SAM" id="Phobius"/>
    </source>
</evidence>
<comment type="caution">
    <text evidence="3">The sequence shown here is derived from an EMBL/GenBank/DDBJ whole genome shotgun (WGS) entry which is preliminary data.</text>
</comment>
<evidence type="ECO:0000313" key="3">
    <source>
        <dbReference type="EMBL" id="RVW70932.1"/>
    </source>
</evidence>
<gene>
    <name evidence="3" type="primary">VvCHDp001255_3</name>
    <name evidence="3" type="ORF">CK203_050580</name>
</gene>
<protein>
    <submittedName>
        <fullName evidence="3">DExH-box ATP-dependent RNA helicase DExH7, chloroplastic</fullName>
    </submittedName>
</protein>
<sequence>MGKIRLKAFHFSSFVIFAFYVFECFSKPSFLFLLILVQFVLIASNLFVQVVFKPVSAFDDITEGATFESALDWLCFNLSSNELPLKFSSGTSLHANEGGSIGIISTAREDWTPSVYSSGNIEDDEVSGISIRIKGRRDDDSVDSRQQSQADWIRQYVAQQEESEALGGKSPIQMRMRKLPGVEKVFPPGLDLGRQVYDAYWTVLRPVVERLIIEDGFLTGRRGVGSIGWSAIQTRQEEGKGLSGGWNTLAEKLRGLGVVPAGGLKETRVPKVSLREKGVPKISLRETGVETRTYVDAVKSKPGRIGDSVWLELGESEMRGRLEQMKRCLVGGKRRIKENFLFLDRWNPEVGCFCKDSYAKEAWVRVLGLPLHLWSREVFKKIGDGCGGFITIDEDTTFLTELQWARILVKLAGRDLPSTTQIVDESKTWEDDAVDDYSTKKVAEPRSYETIAKEYHAARLEALSAKEKGDKKGQEQAGHIIRKLKQELSALAWNQDSGMSMPSGFASEDMSYNSMPEKHPEAITLCEVEGGSVMHPSESTFDGSIKECFSSTELSMNSVSSSVPLEERIAAQEDSGDVELSNFFEDAPSSEVLPHEVLKLQNKEKMKELSSGKNLEKLEGIWKKVISAMQ</sequence>
<keyword evidence="3" id="KW-0347">Helicase</keyword>
<name>A0A438GFF1_VITVI</name>
<dbReference type="GO" id="GO:0004386">
    <property type="term" value="F:helicase activity"/>
    <property type="evidence" value="ECO:0007669"/>
    <property type="project" value="UniProtKB-KW"/>
</dbReference>
<reference evidence="3 4" key="1">
    <citation type="journal article" date="2018" name="PLoS Genet.">
        <title>Population sequencing reveals clonal diversity and ancestral inbreeding in the grapevine cultivar Chardonnay.</title>
        <authorList>
            <person name="Roach M.J."/>
            <person name="Johnson D.L."/>
            <person name="Bohlmann J."/>
            <person name="van Vuuren H.J."/>
            <person name="Jones S.J."/>
            <person name="Pretorius I.S."/>
            <person name="Schmidt S.A."/>
            <person name="Borneman A.R."/>
        </authorList>
    </citation>
    <scope>NUCLEOTIDE SEQUENCE [LARGE SCALE GENOMIC DNA]</scope>
    <source>
        <strain evidence="4">cv. Chardonnay</strain>
        <tissue evidence="3">Leaf</tissue>
    </source>
</reference>
<dbReference type="InterPro" id="IPR056890">
    <property type="entry name" value="UBA_DHX29-like"/>
</dbReference>
<dbReference type="PANTHER" id="PTHR34427:SF5">
    <property type="entry name" value="DUF4283 DOMAIN-CONTAINING PROTEIN"/>
    <property type="match status" value="1"/>
</dbReference>
<evidence type="ECO:0000313" key="4">
    <source>
        <dbReference type="Proteomes" id="UP000288805"/>
    </source>
</evidence>
<feature type="transmembrane region" description="Helical" evidence="1">
    <location>
        <begin position="30"/>
        <end position="52"/>
    </location>
</feature>
<proteinExistence type="predicted"/>
<dbReference type="GO" id="GO:0016787">
    <property type="term" value="F:hydrolase activity"/>
    <property type="evidence" value="ECO:0007669"/>
    <property type="project" value="UniProtKB-KW"/>
</dbReference>